<reference evidence="3" key="1">
    <citation type="journal article" date="2019" name="Int. J. Syst. Evol. Microbiol.">
        <title>The Global Catalogue of Microorganisms (GCM) 10K type strain sequencing project: providing services to taxonomists for standard genome sequencing and annotation.</title>
        <authorList>
            <consortium name="The Broad Institute Genomics Platform"/>
            <consortium name="The Broad Institute Genome Sequencing Center for Infectious Disease"/>
            <person name="Wu L."/>
            <person name="Ma J."/>
        </authorList>
    </citation>
    <scope>NUCLEOTIDE SEQUENCE [LARGE SCALE GENOMIC DNA]</scope>
    <source>
        <strain evidence="3">NBRC 111756</strain>
    </source>
</reference>
<sequence length="134" mass="14745">MPSQPAAHREPSKPGLQTRVSLFLTLLLVLAGISVGLLADNHGIRLSQQQINELARTYGEPARRRLTAWQQLLVDLADADEMTKLREVNLFSTRSASSTIFVTGKRTTTGPRRWSFWSATAATAKISRSPSTTP</sequence>
<evidence type="ECO:0000256" key="1">
    <source>
        <dbReference type="SAM" id="Phobius"/>
    </source>
</evidence>
<keyword evidence="3" id="KW-1185">Reference proteome</keyword>
<dbReference type="RefSeq" id="WP_379912069.1">
    <property type="nucleotide sequence ID" value="NZ_JBHSWE010000001.1"/>
</dbReference>
<comment type="caution">
    <text evidence="2">The sequence shown here is derived from an EMBL/GenBank/DDBJ whole genome shotgun (WGS) entry which is preliminary data.</text>
</comment>
<gene>
    <name evidence="2" type="ORF">ACFQDL_28420</name>
</gene>
<proteinExistence type="predicted"/>
<dbReference type="EMBL" id="JBHSWE010000001">
    <property type="protein sequence ID" value="MFC6673579.1"/>
    <property type="molecule type" value="Genomic_DNA"/>
</dbReference>
<organism evidence="2 3">
    <name type="scientific">Marinobacterium aestuariivivens</name>
    <dbReference type="NCBI Taxonomy" id="1698799"/>
    <lineage>
        <taxon>Bacteria</taxon>
        <taxon>Pseudomonadati</taxon>
        <taxon>Pseudomonadota</taxon>
        <taxon>Gammaproteobacteria</taxon>
        <taxon>Oceanospirillales</taxon>
        <taxon>Oceanospirillaceae</taxon>
        <taxon>Marinobacterium</taxon>
    </lineage>
</organism>
<keyword evidence="1" id="KW-0812">Transmembrane</keyword>
<evidence type="ECO:0000313" key="2">
    <source>
        <dbReference type="EMBL" id="MFC6673579.1"/>
    </source>
</evidence>
<feature type="transmembrane region" description="Helical" evidence="1">
    <location>
        <begin position="20"/>
        <end position="39"/>
    </location>
</feature>
<keyword evidence="1" id="KW-0472">Membrane</keyword>
<keyword evidence="1" id="KW-1133">Transmembrane helix</keyword>
<protein>
    <submittedName>
        <fullName evidence="2">Uncharacterized protein</fullName>
    </submittedName>
</protein>
<accession>A0ABW2A810</accession>
<dbReference type="Gene3D" id="3.10.620.30">
    <property type="match status" value="1"/>
</dbReference>
<dbReference type="Proteomes" id="UP001596422">
    <property type="component" value="Unassembled WGS sequence"/>
</dbReference>
<evidence type="ECO:0000313" key="3">
    <source>
        <dbReference type="Proteomes" id="UP001596422"/>
    </source>
</evidence>
<name>A0ABW2A810_9GAMM</name>